<dbReference type="Pfam" id="PF05990">
    <property type="entry name" value="DUF900"/>
    <property type="match status" value="1"/>
</dbReference>
<proteinExistence type="predicted"/>
<reference evidence="1 2" key="1">
    <citation type="submission" date="2019-02" db="EMBL/GenBank/DDBJ databases">
        <title>Deep-cultivation of Planctomycetes and their phenomic and genomic characterization uncovers novel biology.</title>
        <authorList>
            <person name="Wiegand S."/>
            <person name="Jogler M."/>
            <person name="Boedeker C."/>
            <person name="Pinto D."/>
            <person name="Vollmers J."/>
            <person name="Rivas-Marin E."/>
            <person name="Kohn T."/>
            <person name="Peeters S.H."/>
            <person name="Heuer A."/>
            <person name="Rast P."/>
            <person name="Oberbeckmann S."/>
            <person name="Bunk B."/>
            <person name="Jeske O."/>
            <person name="Meyerdierks A."/>
            <person name="Storesund J.E."/>
            <person name="Kallscheuer N."/>
            <person name="Luecker S."/>
            <person name="Lage O.M."/>
            <person name="Pohl T."/>
            <person name="Merkel B.J."/>
            <person name="Hornburger P."/>
            <person name="Mueller R.-W."/>
            <person name="Bruemmer F."/>
            <person name="Labrenz M."/>
            <person name="Spormann A.M."/>
            <person name="Op den Camp H."/>
            <person name="Overmann J."/>
            <person name="Amann R."/>
            <person name="Jetten M.S.M."/>
            <person name="Mascher T."/>
            <person name="Medema M.H."/>
            <person name="Devos D.P."/>
            <person name="Kaster A.-K."/>
            <person name="Ovreas L."/>
            <person name="Rohde M."/>
            <person name="Galperin M.Y."/>
            <person name="Jogler C."/>
        </authorList>
    </citation>
    <scope>NUCLEOTIDE SEQUENCE [LARGE SCALE GENOMIC DNA]</scope>
    <source>
        <strain evidence="1 2">Pan265</strain>
    </source>
</reference>
<protein>
    <recommendedName>
        <fullName evidence="3">Alpha/beta hydrolase</fullName>
    </recommendedName>
</protein>
<dbReference type="InterPro" id="IPR029058">
    <property type="entry name" value="AB_hydrolase_fold"/>
</dbReference>
<dbReference type="Gene3D" id="3.40.50.1820">
    <property type="entry name" value="alpha/beta hydrolase"/>
    <property type="match status" value="1"/>
</dbReference>
<evidence type="ECO:0008006" key="3">
    <source>
        <dbReference type="Google" id="ProtNLM"/>
    </source>
</evidence>
<organism evidence="1 2">
    <name type="scientific">Mucisphaera calidilacus</name>
    <dbReference type="NCBI Taxonomy" id="2527982"/>
    <lineage>
        <taxon>Bacteria</taxon>
        <taxon>Pseudomonadati</taxon>
        <taxon>Planctomycetota</taxon>
        <taxon>Phycisphaerae</taxon>
        <taxon>Phycisphaerales</taxon>
        <taxon>Phycisphaeraceae</taxon>
        <taxon>Mucisphaera</taxon>
    </lineage>
</organism>
<name>A0A518BTW5_9BACT</name>
<evidence type="ECO:0000313" key="2">
    <source>
        <dbReference type="Proteomes" id="UP000320386"/>
    </source>
</evidence>
<accession>A0A518BTW5</accession>
<dbReference type="InterPro" id="IPR010297">
    <property type="entry name" value="DUF900_hydrolase"/>
</dbReference>
<dbReference type="PANTHER" id="PTHR36513:SF1">
    <property type="entry name" value="TRANSMEMBRANE PROTEIN"/>
    <property type="match status" value="1"/>
</dbReference>
<dbReference type="Proteomes" id="UP000320386">
    <property type="component" value="Chromosome"/>
</dbReference>
<keyword evidence="2" id="KW-1185">Reference proteome</keyword>
<dbReference type="PANTHER" id="PTHR36513">
    <property type="entry name" value="ABC TRANSMEMBRANE TYPE-1 DOMAIN-CONTAINING PROTEIN"/>
    <property type="match status" value="1"/>
</dbReference>
<evidence type="ECO:0000313" key="1">
    <source>
        <dbReference type="EMBL" id="QDU70404.1"/>
    </source>
</evidence>
<dbReference type="AlphaFoldDB" id="A0A518BTW5"/>
<dbReference type="SUPFAM" id="SSF53474">
    <property type="entry name" value="alpha/beta-Hydrolases"/>
    <property type="match status" value="1"/>
</dbReference>
<gene>
    <name evidence="1" type="ORF">Pan265_02310</name>
</gene>
<dbReference type="KEGG" id="mcad:Pan265_02310"/>
<dbReference type="EMBL" id="CP036280">
    <property type="protein sequence ID" value="QDU70404.1"/>
    <property type="molecule type" value="Genomic_DNA"/>
</dbReference>
<sequence length="433" mass="47795">MSCLSERVGLCLVLVVVVVVSWGCTSGIKTLMPTPVVYTELGKGPVDHVPESERFTNRRVYYATTRTRTTDMRRVDYGNKLSDQVSVGLSLIGFGSPSLSWEALQEVVSRREREESVVLTVNGVVEAGGFDPAGTTEEIVETTGVGWWMHDLNDSIGDARDKDLMIYVHGAKVDFYNGNAFAAQIDHFMGRDMTSLAFCWPTHQDIFHYAFGSDMERGRASAESLARLLEVLAEKSAARRIHIVAWSAGARVLTQALASLHDRQAPLLSEGASLREKLRLGTVYFVAGDVERDLFLDSIGRISSLSERVIVSASSNDIALINAKFFMGGQTRIGQKDGSMTAEEAEMIEGLGNVMALDVSLGAETRGFDITGHEYWFTNPWASTDVVLAVRTDLGPAERGLVQSKYGFVWALPADYPERLRDLPPREMLRREE</sequence>